<dbReference type="Gene3D" id="3.90.80.10">
    <property type="entry name" value="Inorganic pyrophosphatase"/>
    <property type="match status" value="1"/>
</dbReference>
<keyword evidence="5 7" id="KW-0460">Magnesium</keyword>
<dbReference type="FunFam" id="3.90.80.10:FF:000003">
    <property type="entry name" value="Inorganic pyrophosphatase"/>
    <property type="match status" value="1"/>
</dbReference>
<reference evidence="8 9" key="1">
    <citation type="submission" date="2017-09" db="EMBL/GenBank/DDBJ databases">
        <title>Depth-based differentiation of microbial function through sediment-hosted aquifers and enrichment of novel symbionts in the deep terrestrial subsurface.</title>
        <authorList>
            <person name="Probst A.J."/>
            <person name="Ladd B."/>
            <person name="Jarett J.K."/>
            <person name="Geller-Mcgrath D.E."/>
            <person name="Sieber C.M."/>
            <person name="Emerson J.B."/>
            <person name="Anantharaman K."/>
            <person name="Thomas B.C."/>
            <person name="Malmstrom R."/>
            <person name="Stieglmeier M."/>
            <person name="Klingl A."/>
            <person name="Woyke T."/>
            <person name="Ryan C.M."/>
            <person name="Banfield J.F."/>
        </authorList>
    </citation>
    <scope>NUCLEOTIDE SEQUENCE [LARGE SCALE GENOMIC DNA]</scope>
    <source>
        <strain evidence="8">CG23_combo_of_CG06-09_8_20_14_all_37_87_8</strain>
    </source>
</reference>
<evidence type="ECO:0000256" key="3">
    <source>
        <dbReference type="ARBA" id="ARBA00022723"/>
    </source>
</evidence>
<dbReference type="GO" id="GO:0004427">
    <property type="term" value="F:inorganic diphosphate phosphatase activity"/>
    <property type="evidence" value="ECO:0007669"/>
    <property type="project" value="UniProtKB-UniRule"/>
</dbReference>
<comment type="subunit">
    <text evidence="7">Homohexamer.</text>
</comment>
<evidence type="ECO:0000313" key="9">
    <source>
        <dbReference type="Proteomes" id="UP000230447"/>
    </source>
</evidence>
<dbReference type="GO" id="GO:0006796">
    <property type="term" value="P:phosphate-containing compound metabolic process"/>
    <property type="evidence" value="ECO:0007669"/>
    <property type="project" value="InterPro"/>
</dbReference>
<comment type="function">
    <text evidence="7">Catalyzes the hydrolysis of inorganic pyrophosphate (PPi) forming two phosphate ions.</text>
</comment>
<dbReference type="PANTHER" id="PTHR10286">
    <property type="entry name" value="INORGANIC PYROPHOSPHATASE"/>
    <property type="match status" value="1"/>
</dbReference>
<dbReference type="GO" id="GO:0000287">
    <property type="term" value="F:magnesium ion binding"/>
    <property type="evidence" value="ECO:0007669"/>
    <property type="project" value="UniProtKB-UniRule"/>
</dbReference>
<comment type="cofactor">
    <cofactor evidence="1 7">
        <name>Mg(2+)</name>
        <dbReference type="ChEBI" id="CHEBI:18420"/>
    </cofactor>
</comment>
<evidence type="ECO:0000256" key="7">
    <source>
        <dbReference type="HAMAP-Rule" id="MF_00209"/>
    </source>
</evidence>
<comment type="catalytic activity">
    <reaction evidence="6 7">
        <text>diphosphate + H2O = 2 phosphate + H(+)</text>
        <dbReference type="Rhea" id="RHEA:24576"/>
        <dbReference type="ChEBI" id="CHEBI:15377"/>
        <dbReference type="ChEBI" id="CHEBI:15378"/>
        <dbReference type="ChEBI" id="CHEBI:33019"/>
        <dbReference type="ChEBI" id="CHEBI:43474"/>
        <dbReference type="EC" id="3.6.1.1"/>
    </reaction>
</comment>
<feature type="binding site" evidence="7">
    <location>
        <position position="71"/>
    </location>
    <ligand>
        <name>Mg(2+)</name>
        <dbReference type="ChEBI" id="CHEBI:18420"/>
        <label>2</label>
    </ligand>
</feature>
<feature type="binding site" evidence="7">
    <location>
        <position position="71"/>
    </location>
    <ligand>
        <name>Mg(2+)</name>
        <dbReference type="ChEBI" id="CHEBI:18420"/>
        <label>1</label>
    </ligand>
</feature>
<comment type="similarity">
    <text evidence="7">Belongs to the PPase family.</text>
</comment>
<dbReference type="Proteomes" id="UP000230447">
    <property type="component" value="Unassembled WGS sequence"/>
</dbReference>
<dbReference type="PROSITE" id="PS00387">
    <property type="entry name" value="PPASE"/>
    <property type="match status" value="1"/>
</dbReference>
<evidence type="ECO:0000313" key="8">
    <source>
        <dbReference type="EMBL" id="PIP31948.1"/>
    </source>
</evidence>
<feature type="binding site" evidence="7">
    <location>
        <position position="56"/>
    </location>
    <ligand>
        <name>substrate</name>
    </ligand>
</feature>
<dbReference type="HAMAP" id="MF_00209">
    <property type="entry name" value="Inorganic_PPase"/>
    <property type="match status" value="1"/>
</dbReference>
<keyword evidence="3 7" id="KW-0479">Metal-binding</keyword>
<dbReference type="CDD" id="cd00412">
    <property type="entry name" value="pyrophosphatase"/>
    <property type="match status" value="1"/>
</dbReference>
<evidence type="ECO:0000256" key="4">
    <source>
        <dbReference type="ARBA" id="ARBA00022801"/>
    </source>
</evidence>
<accession>A0A2G9ZHY2</accession>
<dbReference type="EMBL" id="PCSB01000016">
    <property type="protein sequence ID" value="PIP31948.1"/>
    <property type="molecule type" value="Genomic_DNA"/>
</dbReference>
<feature type="binding site" evidence="7">
    <location>
        <position position="66"/>
    </location>
    <ligand>
        <name>Mg(2+)</name>
        <dbReference type="ChEBI" id="CHEBI:18420"/>
        <label>1</label>
    </ligand>
</feature>
<keyword evidence="2 7" id="KW-0963">Cytoplasm</keyword>
<name>A0A2G9ZHY2_9BACT</name>
<dbReference type="NCBIfam" id="NF002317">
    <property type="entry name" value="PRK01250.1"/>
    <property type="match status" value="1"/>
</dbReference>
<feature type="binding site" evidence="7">
    <location>
        <position position="103"/>
    </location>
    <ligand>
        <name>Mg(2+)</name>
        <dbReference type="ChEBI" id="CHEBI:18420"/>
        <label>1</label>
    </ligand>
</feature>
<dbReference type="EC" id="3.6.1.1" evidence="7"/>
<evidence type="ECO:0000256" key="2">
    <source>
        <dbReference type="ARBA" id="ARBA00022490"/>
    </source>
</evidence>
<evidence type="ECO:0000256" key="6">
    <source>
        <dbReference type="ARBA" id="ARBA00047820"/>
    </source>
</evidence>
<comment type="caution">
    <text evidence="8">The sequence shown here is derived from an EMBL/GenBank/DDBJ whole genome shotgun (WGS) entry which is preliminary data.</text>
</comment>
<dbReference type="InterPro" id="IPR036649">
    <property type="entry name" value="Pyrophosphatase_sf"/>
</dbReference>
<organism evidence="8 9">
    <name type="scientific">bacterium (Candidatus Gribaldobacteria) CG23_combo_of_CG06-09_8_20_14_all_37_87_8</name>
    <dbReference type="NCBI Taxonomy" id="2014278"/>
    <lineage>
        <taxon>Bacteria</taxon>
        <taxon>Candidatus Gribaldobacteria</taxon>
    </lineage>
</organism>
<comment type="subcellular location">
    <subcellularLocation>
        <location evidence="7">Cytoplasm</location>
    </subcellularLocation>
</comment>
<protein>
    <recommendedName>
        <fullName evidence="7">Inorganic pyrophosphatase</fullName>
        <ecNumber evidence="7">3.6.1.1</ecNumber>
    </recommendedName>
    <alternativeName>
        <fullName evidence="7">Pyrophosphate phospho-hydrolase</fullName>
        <shortName evidence="7">PPase</shortName>
    </alternativeName>
</protein>
<dbReference type="AlphaFoldDB" id="A0A2G9ZHY2"/>
<feature type="binding site" evidence="7">
    <location>
        <position position="44"/>
    </location>
    <ligand>
        <name>substrate</name>
    </ligand>
</feature>
<keyword evidence="4 7" id="KW-0378">Hydrolase</keyword>
<dbReference type="InterPro" id="IPR008162">
    <property type="entry name" value="Pyrophosphatase"/>
</dbReference>
<gene>
    <name evidence="7" type="primary">ppa</name>
    <name evidence="8" type="ORF">COX24_00830</name>
</gene>
<dbReference type="GO" id="GO:0005737">
    <property type="term" value="C:cytoplasm"/>
    <property type="evidence" value="ECO:0007669"/>
    <property type="project" value="UniProtKB-SubCell"/>
</dbReference>
<feature type="binding site" evidence="7">
    <location>
        <position position="30"/>
    </location>
    <ligand>
        <name>substrate</name>
    </ligand>
</feature>
<dbReference type="Pfam" id="PF00719">
    <property type="entry name" value="Pyrophosphatase"/>
    <property type="match status" value="1"/>
</dbReference>
<evidence type="ECO:0000256" key="5">
    <source>
        <dbReference type="ARBA" id="ARBA00022842"/>
    </source>
</evidence>
<proteinExistence type="inferred from homology"/>
<dbReference type="SUPFAM" id="SSF50324">
    <property type="entry name" value="Inorganic pyrophosphatase"/>
    <property type="match status" value="1"/>
</dbReference>
<feature type="binding site" evidence="7">
    <location>
        <position position="142"/>
    </location>
    <ligand>
        <name>substrate</name>
    </ligand>
</feature>
<evidence type="ECO:0000256" key="1">
    <source>
        <dbReference type="ARBA" id="ARBA00001946"/>
    </source>
</evidence>
<sequence>MNLLKDISCGKNPPEEINVVVEIPKGSNNKYEIDEGIGAIFLDRTLYGPQTFPFEYGFMPQTKSEDGDPLDIVLLASRPTFPGCVVKSRPVGMIYMEDEAGIDNKIIAVPIEKIDPRFKEIQNVEDLPEHQKKEFQNFFETYKLLEPNKFVKITGWDTADKAKEIIKRSVEKYKNK</sequence>